<dbReference type="PANTHER" id="PTHR43611">
    <property type="entry name" value="ALPHA-D-GLUCOSE 1-PHOSPHATE PHOSPHATASE"/>
    <property type="match status" value="1"/>
</dbReference>
<dbReference type="SUPFAM" id="SSF56784">
    <property type="entry name" value="HAD-like"/>
    <property type="match status" value="1"/>
</dbReference>
<reference evidence="1 2" key="1">
    <citation type="submission" date="2021-05" db="EMBL/GenBank/DDBJ databases">
        <title>Novel species in genus Cellulomonas.</title>
        <authorList>
            <person name="Zhang G."/>
        </authorList>
    </citation>
    <scope>NUCLEOTIDE SEQUENCE [LARGE SCALE GENOMIC DNA]</scope>
    <source>
        <strain evidence="2">zg-ZUI222</strain>
    </source>
</reference>
<keyword evidence="2" id="KW-1185">Reference proteome</keyword>
<accession>A0ABX8D4C8</accession>
<dbReference type="InterPro" id="IPR036412">
    <property type="entry name" value="HAD-like_sf"/>
</dbReference>
<evidence type="ECO:0000313" key="2">
    <source>
        <dbReference type="Proteomes" id="UP000677804"/>
    </source>
</evidence>
<dbReference type="Pfam" id="PF00702">
    <property type="entry name" value="Hydrolase"/>
    <property type="match status" value="1"/>
</dbReference>
<protein>
    <submittedName>
        <fullName evidence="1">HAD family phosphatase</fullName>
    </submittedName>
</protein>
<dbReference type="SFLD" id="SFLDG01129">
    <property type="entry name" value="C1.5:_HAD__Beta-PGM__Phosphata"/>
    <property type="match status" value="1"/>
</dbReference>
<dbReference type="PANTHER" id="PTHR43611:SF3">
    <property type="entry name" value="FLAVIN MONONUCLEOTIDE HYDROLASE 1, CHLOROPLATIC"/>
    <property type="match status" value="1"/>
</dbReference>
<sequence length="204" mass="21739">MIKVVLFDLDGVIRHFDEHAVAEIEASHFLAPGSIAAFAFSEPHLTDVTTGRITRAQWVRRIGDHVENHVAAGAWATAPSHIDDEVVQLATELRSLGLTTAILTNGTNTIPAELRALDLPPAFGTVFNSAEIGRAKPDPAVFHHVLGALGVDANEVFFIDDTPRNLTAAADLGIVTHRFVDVPRLRAALVEVGIVTTSSSPSSG</sequence>
<organism evidence="1 2">
    <name type="scientific">Cellulomonas wangleii</name>
    <dbReference type="NCBI Taxonomy" id="2816956"/>
    <lineage>
        <taxon>Bacteria</taxon>
        <taxon>Bacillati</taxon>
        <taxon>Actinomycetota</taxon>
        <taxon>Actinomycetes</taxon>
        <taxon>Micrococcales</taxon>
        <taxon>Cellulomonadaceae</taxon>
        <taxon>Cellulomonas</taxon>
    </lineage>
</organism>
<name>A0ABX8D4C8_9CELL</name>
<dbReference type="RefSeq" id="WP_207339991.1">
    <property type="nucleotide sequence ID" value="NZ_CP074405.1"/>
</dbReference>
<dbReference type="Proteomes" id="UP000677804">
    <property type="component" value="Chromosome"/>
</dbReference>
<dbReference type="NCBIfam" id="TIGR01509">
    <property type="entry name" value="HAD-SF-IA-v3"/>
    <property type="match status" value="1"/>
</dbReference>
<evidence type="ECO:0000313" key="1">
    <source>
        <dbReference type="EMBL" id="QVI62325.1"/>
    </source>
</evidence>
<dbReference type="EMBL" id="CP074405">
    <property type="protein sequence ID" value="QVI62325.1"/>
    <property type="molecule type" value="Genomic_DNA"/>
</dbReference>
<dbReference type="CDD" id="cd02603">
    <property type="entry name" value="HAD_sEH-N_like"/>
    <property type="match status" value="1"/>
</dbReference>
<proteinExistence type="predicted"/>
<dbReference type="InterPro" id="IPR006439">
    <property type="entry name" value="HAD-SF_hydro_IA"/>
</dbReference>
<dbReference type="InterPro" id="IPR023214">
    <property type="entry name" value="HAD_sf"/>
</dbReference>
<dbReference type="Gene3D" id="3.40.50.1000">
    <property type="entry name" value="HAD superfamily/HAD-like"/>
    <property type="match status" value="1"/>
</dbReference>
<dbReference type="SFLD" id="SFLDS00003">
    <property type="entry name" value="Haloacid_Dehalogenase"/>
    <property type="match status" value="1"/>
</dbReference>
<dbReference type="PRINTS" id="PR00413">
    <property type="entry name" value="HADHALOGNASE"/>
</dbReference>
<gene>
    <name evidence="1" type="ORF">KG103_18295</name>
</gene>